<proteinExistence type="predicted"/>
<dbReference type="Proteomes" id="UP000078559">
    <property type="component" value="Chromosome 6"/>
</dbReference>
<protein>
    <submittedName>
        <fullName evidence="3">Uncharacterized protein</fullName>
    </submittedName>
</protein>
<evidence type="ECO:0000313" key="4">
    <source>
        <dbReference type="Proteomes" id="UP000078559"/>
    </source>
</evidence>
<feature type="transmembrane region" description="Helical" evidence="2">
    <location>
        <begin position="532"/>
        <end position="560"/>
    </location>
</feature>
<feature type="transmembrane region" description="Helical" evidence="2">
    <location>
        <begin position="116"/>
        <end position="143"/>
    </location>
</feature>
<keyword evidence="2" id="KW-0472">Membrane</keyword>
<organism evidence="3 4">
    <name type="scientific">Cytospora mali</name>
    <name type="common">Apple Valsa canker fungus</name>
    <name type="synonym">Valsa mali</name>
    <dbReference type="NCBI Taxonomy" id="578113"/>
    <lineage>
        <taxon>Eukaryota</taxon>
        <taxon>Fungi</taxon>
        <taxon>Dikarya</taxon>
        <taxon>Ascomycota</taxon>
        <taxon>Pezizomycotina</taxon>
        <taxon>Sordariomycetes</taxon>
        <taxon>Sordariomycetidae</taxon>
        <taxon>Diaporthales</taxon>
        <taxon>Cytosporaceae</taxon>
        <taxon>Cytospora</taxon>
    </lineage>
</organism>
<evidence type="ECO:0000313" key="3">
    <source>
        <dbReference type="EMBL" id="KUI70806.1"/>
    </source>
</evidence>
<sequence>MDPELELPERRGASQPSMAQDTVDTNVDQRYTIRRKPVSWARHKFTDNTGHSGATGNRSSSQPLMASDHVTRDDKMRKSSTYAPTVSDDAPNPQYTDCSGRYLPPKPLKPLTNAQLSLLIVELLAVVALGIAGIKGLTILPYIDIAAVPPLSQDCGGYSVPSVERNFYINLQIMKELSFTKAKLLDLAWDTIIGQGGKFLHGWVLYQVVASQIAWMMEYASVPYHFQLNLLFSTVSLSALWSTIRFLSSKQPRRTILSAVWFLLAISYLLAFSSIWSAATGYLNPSTPGYEMADKSYATIDSESLRLCWSVNAERLNGVVPPVVLGPRLGDCIESLSTLTMSPSCNLESLENGPDDWRNLFAYLQTKRTVQNFLGGVNTHEALNETANMNDEHYDYTPEAYFIEGVGFGYVYQIPGFYREFTGFQFVGAGQDPQVENRTDEPWLNMTFQLDTSVNMSTWRPGEALDPVPYNSTLWFNGSAIALDAPFLNIPANETDCQWFDLTGLCICYGDTLLTSDFRQDNNLICISEAGYVWGFSSVITLIGIIIEVCWIIGCFGMWLDVHINSTLLRMNRPASGLVRNILDIAGAIQRDLGNDTGAYKDRELVKALEKCSPVRYEVEDTGGKVDRIVMVSVPAAQGRRSRLRINSSALYA</sequence>
<feature type="compositionally biased region" description="Polar residues" evidence="1">
    <location>
        <begin position="14"/>
        <end position="29"/>
    </location>
</feature>
<keyword evidence="4" id="KW-1185">Reference proteome</keyword>
<dbReference type="AlphaFoldDB" id="A0A194W2Q0"/>
<keyword evidence="2" id="KW-0812">Transmembrane</keyword>
<feature type="transmembrane region" description="Helical" evidence="2">
    <location>
        <begin position="224"/>
        <end position="244"/>
    </location>
</feature>
<gene>
    <name evidence="3" type="ORF">VM1G_06197</name>
</gene>
<reference evidence="3" key="1">
    <citation type="submission" date="2014-12" db="EMBL/GenBank/DDBJ databases">
        <title>Genome Sequence of Valsa Canker Pathogens Uncovers a Specific Adaption of Colonization on Woody Bark.</title>
        <authorList>
            <person name="Yin Z."/>
            <person name="Liu H."/>
            <person name="Gao X."/>
            <person name="Li Z."/>
            <person name="Song N."/>
            <person name="Ke X."/>
            <person name="Dai Q."/>
            <person name="Wu Y."/>
            <person name="Sun Y."/>
            <person name="Xu J.-R."/>
            <person name="Kang Z.K."/>
            <person name="Wang L."/>
            <person name="Huang L."/>
        </authorList>
    </citation>
    <scope>NUCLEOTIDE SEQUENCE [LARGE SCALE GENOMIC DNA]</scope>
    <source>
        <strain evidence="3">03-8</strain>
    </source>
</reference>
<feature type="compositionally biased region" description="Basic residues" evidence="1">
    <location>
        <begin position="32"/>
        <end position="43"/>
    </location>
</feature>
<feature type="region of interest" description="Disordered" evidence="1">
    <location>
        <begin position="1"/>
        <end position="101"/>
    </location>
</feature>
<accession>A0A194W2Q0</accession>
<evidence type="ECO:0000256" key="2">
    <source>
        <dbReference type="SAM" id="Phobius"/>
    </source>
</evidence>
<name>A0A194W2Q0_CYTMA</name>
<dbReference type="OrthoDB" id="3903561at2759"/>
<feature type="compositionally biased region" description="Polar residues" evidence="1">
    <location>
        <begin position="47"/>
        <end position="64"/>
    </location>
</feature>
<dbReference type="EMBL" id="CM003103">
    <property type="protein sequence ID" value="KUI70806.1"/>
    <property type="molecule type" value="Genomic_DNA"/>
</dbReference>
<evidence type="ECO:0000256" key="1">
    <source>
        <dbReference type="SAM" id="MobiDB-lite"/>
    </source>
</evidence>
<keyword evidence="2" id="KW-1133">Transmembrane helix</keyword>
<feature type="transmembrane region" description="Helical" evidence="2">
    <location>
        <begin position="256"/>
        <end position="276"/>
    </location>
</feature>